<dbReference type="FunFam" id="3.40.50.12780:FF:000014">
    <property type="entry name" value="Nonribosomal peptide synthetase 1"/>
    <property type="match status" value="1"/>
</dbReference>
<protein>
    <recommendedName>
        <fullName evidence="5">Carrier domain-containing protein</fullName>
    </recommendedName>
</protein>
<dbReference type="InterPro" id="IPR036736">
    <property type="entry name" value="ACP-like_sf"/>
</dbReference>
<dbReference type="Gene3D" id="3.30.559.10">
    <property type="entry name" value="Chloramphenicol acetyltransferase-like domain"/>
    <property type="match status" value="2"/>
</dbReference>
<dbReference type="InterPro" id="IPR009081">
    <property type="entry name" value="PP-bd_ACP"/>
</dbReference>
<dbReference type="Pfam" id="PF00668">
    <property type="entry name" value="Condensation"/>
    <property type="match status" value="2"/>
</dbReference>
<dbReference type="SUPFAM" id="SSF47336">
    <property type="entry name" value="ACP-like"/>
    <property type="match status" value="2"/>
</dbReference>
<dbReference type="GO" id="GO:1904091">
    <property type="term" value="F:non-ribosomal peptide synthetase activity"/>
    <property type="evidence" value="ECO:0007669"/>
    <property type="project" value="UniProtKB-ARBA"/>
</dbReference>
<dbReference type="PROSITE" id="PS00455">
    <property type="entry name" value="AMP_BINDING"/>
    <property type="match status" value="1"/>
</dbReference>
<dbReference type="OrthoDB" id="416786at2759"/>
<dbReference type="PROSITE" id="PS50075">
    <property type="entry name" value="CARRIER"/>
    <property type="match status" value="2"/>
</dbReference>
<evidence type="ECO:0000313" key="7">
    <source>
        <dbReference type="Proteomes" id="UP000327118"/>
    </source>
</evidence>
<reference evidence="7" key="1">
    <citation type="submission" date="2019-04" db="EMBL/GenBank/DDBJ databases">
        <title>Friends and foes A comparative genomics studyof 23 Aspergillus species from section Flavi.</title>
        <authorList>
            <consortium name="DOE Joint Genome Institute"/>
            <person name="Kjaerbolling I."/>
            <person name="Vesth T."/>
            <person name="Frisvad J.C."/>
            <person name="Nybo J.L."/>
            <person name="Theobald S."/>
            <person name="Kildgaard S."/>
            <person name="Isbrandt T."/>
            <person name="Kuo A."/>
            <person name="Sato A."/>
            <person name="Lyhne E.K."/>
            <person name="Kogle M.E."/>
            <person name="Wiebenga A."/>
            <person name="Kun R.S."/>
            <person name="Lubbers R.J."/>
            <person name="Makela M.R."/>
            <person name="Barry K."/>
            <person name="Chovatia M."/>
            <person name="Clum A."/>
            <person name="Daum C."/>
            <person name="Haridas S."/>
            <person name="He G."/>
            <person name="LaButti K."/>
            <person name="Lipzen A."/>
            <person name="Mondo S."/>
            <person name="Riley R."/>
            <person name="Salamov A."/>
            <person name="Simmons B.A."/>
            <person name="Magnuson J.K."/>
            <person name="Henrissat B."/>
            <person name="Mortensen U.H."/>
            <person name="Larsen T.O."/>
            <person name="Devries R.P."/>
            <person name="Grigoriev I.V."/>
            <person name="Machida M."/>
            <person name="Baker S.E."/>
            <person name="Andersen M.R."/>
        </authorList>
    </citation>
    <scope>NUCLEOTIDE SEQUENCE [LARGE SCALE GENOMIC DNA]</scope>
    <source>
        <strain evidence="7">CBS 553.77</strain>
    </source>
</reference>
<dbReference type="EMBL" id="ML739148">
    <property type="protein sequence ID" value="KAE8351952.1"/>
    <property type="molecule type" value="Genomic_DNA"/>
</dbReference>
<dbReference type="Gene3D" id="3.40.50.12780">
    <property type="entry name" value="N-terminal domain of ligase-like"/>
    <property type="match status" value="1"/>
</dbReference>
<keyword evidence="1" id="KW-0596">Phosphopantetheine</keyword>
<name>A0A5N6Z2R1_9EURO</name>
<keyword evidence="3" id="KW-0436">Ligase</keyword>
<dbReference type="NCBIfam" id="TIGR01733">
    <property type="entry name" value="AA-adenyl-dom"/>
    <property type="match status" value="1"/>
</dbReference>
<dbReference type="SUPFAM" id="SSF52777">
    <property type="entry name" value="CoA-dependent acyltransferases"/>
    <property type="match status" value="4"/>
</dbReference>
<accession>A0A5N6Z2R1</accession>
<evidence type="ECO:0000256" key="3">
    <source>
        <dbReference type="ARBA" id="ARBA00022598"/>
    </source>
</evidence>
<dbReference type="FunFam" id="3.30.300.30:FF:000015">
    <property type="entry name" value="Nonribosomal peptide synthase SidD"/>
    <property type="match status" value="1"/>
</dbReference>
<dbReference type="Pfam" id="PF00501">
    <property type="entry name" value="AMP-binding"/>
    <property type="match status" value="1"/>
</dbReference>
<dbReference type="Pfam" id="PF00550">
    <property type="entry name" value="PP-binding"/>
    <property type="match status" value="2"/>
</dbReference>
<dbReference type="InterPro" id="IPR045851">
    <property type="entry name" value="AMP-bd_C_sf"/>
</dbReference>
<dbReference type="GO" id="GO:0043041">
    <property type="term" value="P:amino acid activation for nonribosomal peptide biosynthetic process"/>
    <property type="evidence" value="ECO:0007669"/>
    <property type="project" value="TreeGrafter"/>
</dbReference>
<dbReference type="PANTHER" id="PTHR45527">
    <property type="entry name" value="NONRIBOSOMAL PEPTIDE SYNTHETASE"/>
    <property type="match status" value="1"/>
</dbReference>
<evidence type="ECO:0000313" key="6">
    <source>
        <dbReference type="EMBL" id="KAE8351952.1"/>
    </source>
</evidence>
<dbReference type="InterPro" id="IPR020845">
    <property type="entry name" value="AMP-binding_CS"/>
</dbReference>
<comment type="similarity">
    <text evidence="4">Belongs to the NRP synthetase family.</text>
</comment>
<evidence type="ECO:0000256" key="1">
    <source>
        <dbReference type="ARBA" id="ARBA00022450"/>
    </source>
</evidence>
<keyword evidence="7" id="KW-1185">Reference proteome</keyword>
<feature type="domain" description="Carrier" evidence="5">
    <location>
        <begin position="1416"/>
        <end position="1489"/>
    </location>
</feature>
<keyword evidence="2" id="KW-0597">Phosphoprotein</keyword>
<dbReference type="CDD" id="cd19545">
    <property type="entry name" value="FUM14_C_NRPS-like"/>
    <property type="match status" value="1"/>
</dbReference>
<dbReference type="InterPro" id="IPR042099">
    <property type="entry name" value="ANL_N_sf"/>
</dbReference>
<dbReference type="CDD" id="cd19542">
    <property type="entry name" value="CT_NRPS-like"/>
    <property type="match status" value="1"/>
</dbReference>
<organism evidence="6 7">
    <name type="scientific">Aspergillus coremiiformis</name>
    <dbReference type="NCBI Taxonomy" id="138285"/>
    <lineage>
        <taxon>Eukaryota</taxon>
        <taxon>Fungi</taxon>
        <taxon>Dikarya</taxon>
        <taxon>Ascomycota</taxon>
        <taxon>Pezizomycotina</taxon>
        <taxon>Eurotiomycetes</taxon>
        <taxon>Eurotiomycetidae</taxon>
        <taxon>Eurotiales</taxon>
        <taxon>Aspergillaceae</taxon>
        <taxon>Aspergillus</taxon>
        <taxon>Aspergillus subgen. Circumdati</taxon>
    </lineage>
</organism>
<feature type="domain" description="Carrier" evidence="5">
    <location>
        <begin position="756"/>
        <end position="832"/>
    </location>
</feature>
<dbReference type="GO" id="GO:0044550">
    <property type="term" value="P:secondary metabolite biosynthetic process"/>
    <property type="evidence" value="ECO:0007669"/>
    <property type="project" value="TreeGrafter"/>
</dbReference>
<dbReference type="InterPro" id="IPR023213">
    <property type="entry name" value="CAT-like_dom_sf"/>
</dbReference>
<dbReference type="GO" id="GO:0031177">
    <property type="term" value="F:phosphopantetheine binding"/>
    <property type="evidence" value="ECO:0007669"/>
    <property type="project" value="InterPro"/>
</dbReference>
<dbReference type="SMART" id="SM00823">
    <property type="entry name" value="PKS_PP"/>
    <property type="match status" value="2"/>
</dbReference>
<dbReference type="InterPro" id="IPR010071">
    <property type="entry name" value="AA_adenyl_dom"/>
</dbReference>
<dbReference type="InterPro" id="IPR001242">
    <property type="entry name" value="Condensation_dom"/>
</dbReference>
<dbReference type="Gene3D" id="1.10.1200.10">
    <property type="entry name" value="ACP-like"/>
    <property type="match status" value="2"/>
</dbReference>
<dbReference type="Proteomes" id="UP000327118">
    <property type="component" value="Unassembled WGS sequence"/>
</dbReference>
<evidence type="ECO:0000256" key="4">
    <source>
        <dbReference type="ARBA" id="ARBA00029454"/>
    </source>
</evidence>
<dbReference type="InterPro" id="IPR020806">
    <property type="entry name" value="PKS_PP-bd"/>
</dbReference>
<dbReference type="Gene3D" id="3.30.559.30">
    <property type="entry name" value="Nonribosomal peptide synthetase, condensation domain"/>
    <property type="match status" value="2"/>
</dbReference>
<sequence length="1951" mass="215048">MHPKHDGNQTPLFPCIFPTYGGGSANQDDKDIRCVVLEQAGCKIGHEPASITHLPLIAWSILLAEYTDSNNVTFGVLSKEDGHDSIQEWEAIIDPQLPILRAVTLHNARSWPLEDSARLAVFNTTISLSDDGSEVISELKSVPNIAKLGELVLRVKPWAPMPHCSLHYCPSVLGNSQAQNVITTLGRIFDCLIQSPDRPLIASSLLSEHHQEQIYKWNSGAPTIPLDTSIHTLFRLQCLLQPDAEAICAWDGTLTYQELDRLSARVQELLMKFNLIPDSIVPILFQKSKWAVVTMLGVLKAGAAFVMLDPSYPSKRLRDICQDVEAKVIICAQEELRTDLAGCALVVSALEIEKVTSAAVEPVRTASHHAAYVVYTSGSTGMPKGIVIEHGSFCTNAIVSSQIQNLDRSSRVLQFASYAFDVSVYECLTPILLGGCVCIPSESQRVNGLEEAVASLRVNWAELTPSVARLWQPEDVPTIKTLVLGGEPMLPTDVSRWKDSIRMVCAYGPAECTVVSTVQPYVHELGNIGRSPGGTCWLAAKDNHHRLAPIGTIAELIMGGPIVGRGYLKRPTQTADVFITNPAWASLFNINETSRFYKTGDLVRYNLDGSISYIGRKDTQVKLNGQRVELGEVEHQARQCFENAVTVAEIAAAAGRRPSLVLFIASKQASSVDMDCTALMSTPSHAFLENVQAARIRLQNVLPKHMIPTAYVELIAIPISRTGKVDRKMLRETIAGLTESEFRAYHPPIHGDMTCSSSTVVVEQLRHLFSRTLGIPVDEIAPNNSFFQLSGDSLSAIRLVGDAREQGLHITVELLFKHQTICELAEHTDRTSRSTHSSIPALSLLGSLDKNSLISLASEQCSVFPGQIEDIYPCTPLQEALMAYTAKRPGAFQAQFSFQLQDQVDEHRFKRAWETVLEANPILRTRIIYSDTEALQVVLHGQDPIQWDIRNDLSNSFEPDMSYGTPLLRLIIVSESSGKSPRTFNLAMHHAIFDGWSYPLILQAVEDAYRHLDVTPQCFTPFIKHVLSLDQDSAREFWRTEFEALRIAAFPPQSSPPGLPASITTAHRQMEVSSWLGGCYTPSTIIQLAFAMLVAWRTESMDVVFGLTVAGRNAPVPGVHKLTGPTIATFPLRTILEGSFSVTETLVGMQNHIARVIPFEQTGLRRIKSCSIEAAGACDFQSLLVIQPATKERSFDLFIECPENTEEQLKFSTGPLTLVCELEAHGLLAKAVFNTAVIIPDEMERMLDQLEYLVGEITNFPDSKIRNIIPSPEHGHTNTHEEELSWISYLEKKSCDFLGADFTVIVDRIVPKGASNRTIAMFVCEGPTCRSTGLSELFTHPTKTFRAQVQELICDLRQSLPWPMVPSLCLPISHVPSTPGGQPDRPCLREAASSRSLCLLRSLMEPVDNSTDCPILPNEARLRGIVAHVLGMHPQSVSLKDDFFTLGGDSISAMQVVSLCRKYHLSLTALDIFDGRTMELIASRLKPLTLLTPPSTPGAECHLDTRFSLLLLGSGPAVEQFESTVMAAHRIESMDAIEDAYPCTPAHQGLLKTQTLQPFDYQSYTIWEVTTGSNVAPVSPTRLRDAWFSLCRRHSALRTRLMSTSLGERSDLKIHVVQKNCITDVGIVSCAEKDVLAELRKSCLQTNTQAAYSPQLFTICQTASGRVFCKLEGSHAFLDGVSVLIILQELSLAYSGQLSSVPGPLYSSAVACLQNLPDAVDQLNYWKRQLEDATPCIFPTLRDQTTSHDTLVVTAPIAPTATLLPFCATHGVTVSNVLQVAWGLTLRRYTGSHDVCFGSLVSGRDSPIRNIDQMIGSFFNVLVCQLRFRTELSLLDLLRRNQVDVGNRLLNQHCSLVEILRFSKFYGQPLFNTCLSVEQPLCMDSSDGSLSFKELETCEPTEYDLVATVTVGQTDVRLGLTYKSSLLTEQQAWDVAADFGLSVSDILGYSS</sequence>
<dbReference type="GO" id="GO:0016874">
    <property type="term" value="F:ligase activity"/>
    <property type="evidence" value="ECO:0007669"/>
    <property type="project" value="UniProtKB-KW"/>
</dbReference>
<dbReference type="CDD" id="cd05918">
    <property type="entry name" value="A_NRPS_SidN3_like"/>
    <property type="match status" value="1"/>
</dbReference>
<dbReference type="SUPFAM" id="SSF56801">
    <property type="entry name" value="Acetyl-CoA synthetase-like"/>
    <property type="match status" value="1"/>
</dbReference>
<evidence type="ECO:0000256" key="2">
    <source>
        <dbReference type="ARBA" id="ARBA00022553"/>
    </source>
</evidence>
<dbReference type="Gene3D" id="3.30.300.30">
    <property type="match status" value="2"/>
</dbReference>
<dbReference type="PANTHER" id="PTHR45527:SF1">
    <property type="entry name" value="FATTY ACID SYNTHASE"/>
    <property type="match status" value="1"/>
</dbReference>
<dbReference type="GO" id="GO:0005737">
    <property type="term" value="C:cytoplasm"/>
    <property type="evidence" value="ECO:0007669"/>
    <property type="project" value="TreeGrafter"/>
</dbReference>
<proteinExistence type="inferred from homology"/>
<dbReference type="InterPro" id="IPR000873">
    <property type="entry name" value="AMP-dep_synth/lig_dom"/>
</dbReference>
<evidence type="ECO:0000259" key="5">
    <source>
        <dbReference type="PROSITE" id="PS50075"/>
    </source>
</evidence>
<gene>
    <name evidence="6" type="ORF">BDV28DRAFT_149502</name>
</gene>